<feature type="transmembrane region" description="Helical" evidence="1">
    <location>
        <begin position="49"/>
        <end position="69"/>
    </location>
</feature>
<gene>
    <name evidence="3" type="ORF">AB6A40_003786</name>
</gene>
<keyword evidence="1" id="KW-0812">Transmembrane</keyword>
<name>A0ABD6EKH8_9BILA</name>
<organism evidence="3 4">
    <name type="scientific">Gnathostoma spinigerum</name>
    <dbReference type="NCBI Taxonomy" id="75299"/>
    <lineage>
        <taxon>Eukaryota</taxon>
        <taxon>Metazoa</taxon>
        <taxon>Ecdysozoa</taxon>
        <taxon>Nematoda</taxon>
        <taxon>Chromadorea</taxon>
        <taxon>Rhabditida</taxon>
        <taxon>Spirurina</taxon>
        <taxon>Gnathostomatomorpha</taxon>
        <taxon>Gnathostomatoidea</taxon>
        <taxon>Gnathostomatidae</taxon>
        <taxon>Gnathostoma</taxon>
    </lineage>
</organism>
<evidence type="ECO:0000256" key="1">
    <source>
        <dbReference type="SAM" id="Phobius"/>
    </source>
</evidence>
<comment type="caution">
    <text evidence="3">The sequence shown here is derived from an EMBL/GenBank/DDBJ whole genome shotgun (WGS) entry which is preliminary data.</text>
</comment>
<proteinExistence type="predicted"/>
<dbReference type="EMBL" id="JBGFUD010002044">
    <property type="protein sequence ID" value="MFH4977077.1"/>
    <property type="molecule type" value="Genomic_DNA"/>
</dbReference>
<feature type="transmembrane region" description="Helical" evidence="1">
    <location>
        <begin position="6"/>
        <end position="28"/>
    </location>
</feature>
<feature type="transmembrane region" description="Helical" evidence="1">
    <location>
        <begin position="75"/>
        <end position="94"/>
    </location>
</feature>
<feature type="domain" description="DUF7087" evidence="2">
    <location>
        <begin position="6"/>
        <end position="100"/>
    </location>
</feature>
<sequence length="105" mass="11806">MSHQGIGVLLAIIIDFLNLAHTGSRLYYDIDGSFDLRQFMNISNNNLRAQYLLAYLGSLILAVIGHFFAFYMDNIIFSLADTAAIIAALALVVFDTYEVFKKKLH</sequence>
<keyword evidence="1" id="KW-0472">Membrane</keyword>
<protein>
    <recommendedName>
        <fullName evidence="2">DUF7087 domain-containing protein</fullName>
    </recommendedName>
</protein>
<keyword evidence="4" id="KW-1185">Reference proteome</keyword>
<dbReference type="Pfam" id="PF23346">
    <property type="entry name" value="DUF7087"/>
    <property type="match status" value="1"/>
</dbReference>
<evidence type="ECO:0000259" key="2">
    <source>
        <dbReference type="Pfam" id="PF23346"/>
    </source>
</evidence>
<dbReference type="InterPro" id="IPR055514">
    <property type="entry name" value="DUF7087"/>
</dbReference>
<reference evidence="3 4" key="1">
    <citation type="submission" date="2024-08" db="EMBL/GenBank/DDBJ databases">
        <title>Gnathostoma spinigerum genome.</title>
        <authorList>
            <person name="Gonzalez-Bertolin B."/>
            <person name="Monzon S."/>
            <person name="Zaballos A."/>
            <person name="Jimenez P."/>
            <person name="Dekumyoy P."/>
            <person name="Varona S."/>
            <person name="Cuesta I."/>
            <person name="Sumanam S."/>
            <person name="Adisakwattana P."/>
            <person name="Gasser R.B."/>
            <person name="Hernandez-Gonzalez A."/>
            <person name="Young N.D."/>
            <person name="Perteguer M.J."/>
        </authorList>
    </citation>
    <scope>NUCLEOTIDE SEQUENCE [LARGE SCALE GENOMIC DNA]</scope>
    <source>
        <strain evidence="3">AL3</strain>
        <tissue evidence="3">Liver</tissue>
    </source>
</reference>
<accession>A0ABD6EKH8</accession>
<evidence type="ECO:0000313" key="3">
    <source>
        <dbReference type="EMBL" id="MFH4977077.1"/>
    </source>
</evidence>
<evidence type="ECO:0000313" key="4">
    <source>
        <dbReference type="Proteomes" id="UP001608902"/>
    </source>
</evidence>
<dbReference type="Proteomes" id="UP001608902">
    <property type="component" value="Unassembled WGS sequence"/>
</dbReference>
<keyword evidence="1" id="KW-1133">Transmembrane helix</keyword>
<dbReference type="AlphaFoldDB" id="A0ABD6EKH8"/>